<evidence type="ECO:0000256" key="4">
    <source>
        <dbReference type="ARBA" id="ARBA00022801"/>
    </source>
</evidence>
<dbReference type="Proteomes" id="UP001232148">
    <property type="component" value="Unassembled WGS sequence"/>
</dbReference>
<dbReference type="InterPro" id="IPR002933">
    <property type="entry name" value="Peptidase_M20"/>
</dbReference>
<organism evidence="8 9">
    <name type="scientific">Colletotrichum zoysiae</name>
    <dbReference type="NCBI Taxonomy" id="1216348"/>
    <lineage>
        <taxon>Eukaryota</taxon>
        <taxon>Fungi</taxon>
        <taxon>Dikarya</taxon>
        <taxon>Ascomycota</taxon>
        <taxon>Pezizomycotina</taxon>
        <taxon>Sordariomycetes</taxon>
        <taxon>Hypocreomycetidae</taxon>
        <taxon>Glomerellales</taxon>
        <taxon>Glomerellaceae</taxon>
        <taxon>Colletotrichum</taxon>
        <taxon>Colletotrichum graminicola species complex</taxon>
    </lineage>
</organism>
<comment type="cofactor">
    <cofactor evidence="1">
        <name>Zn(2+)</name>
        <dbReference type="ChEBI" id="CHEBI:29105"/>
    </cofactor>
</comment>
<dbReference type="Pfam" id="PF01546">
    <property type="entry name" value="Peptidase_M20"/>
    <property type="match status" value="1"/>
</dbReference>
<dbReference type="InterPro" id="IPR050072">
    <property type="entry name" value="Peptidase_M20A"/>
</dbReference>
<feature type="domain" description="Peptidase M20 dimerisation" evidence="7">
    <location>
        <begin position="191"/>
        <end position="288"/>
    </location>
</feature>
<keyword evidence="9" id="KW-1185">Reference proteome</keyword>
<reference evidence="8" key="1">
    <citation type="submission" date="2021-06" db="EMBL/GenBank/DDBJ databases">
        <title>Comparative genomics, transcriptomics and evolutionary studies reveal genomic signatures of adaptation to plant cell wall in hemibiotrophic fungi.</title>
        <authorList>
            <consortium name="DOE Joint Genome Institute"/>
            <person name="Baroncelli R."/>
            <person name="Diaz J.F."/>
            <person name="Benocci T."/>
            <person name="Peng M."/>
            <person name="Battaglia E."/>
            <person name="Haridas S."/>
            <person name="Andreopoulos W."/>
            <person name="Labutti K."/>
            <person name="Pangilinan J."/>
            <person name="Floch G.L."/>
            <person name="Makela M.R."/>
            <person name="Henrissat B."/>
            <person name="Grigoriev I.V."/>
            <person name="Crouch J.A."/>
            <person name="De Vries R.P."/>
            <person name="Sukno S.A."/>
            <person name="Thon M.R."/>
        </authorList>
    </citation>
    <scope>NUCLEOTIDE SEQUENCE</scope>
    <source>
        <strain evidence="8">MAFF235873</strain>
    </source>
</reference>
<dbReference type="Gene3D" id="3.30.70.360">
    <property type="match status" value="1"/>
</dbReference>
<evidence type="ECO:0000256" key="3">
    <source>
        <dbReference type="ARBA" id="ARBA00022723"/>
    </source>
</evidence>
<protein>
    <submittedName>
        <fullName evidence="8">Zn-dependent exopeptidase</fullName>
    </submittedName>
</protein>
<dbReference type="SUPFAM" id="SSF55031">
    <property type="entry name" value="Bacterial exopeptidase dimerisation domain"/>
    <property type="match status" value="1"/>
</dbReference>
<keyword evidence="3" id="KW-0479">Metal-binding</keyword>
<dbReference type="PANTHER" id="PTHR43808:SF8">
    <property type="entry name" value="PEPTIDASE M20 DIMERISATION DOMAIN-CONTAINING PROTEIN"/>
    <property type="match status" value="1"/>
</dbReference>
<feature type="region of interest" description="Disordered" evidence="6">
    <location>
        <begin position="387"/>
        <end position="413"/>
    </location>
</feature>
<dbReference type="Pfam" id="PF07687">
    <property type="entry name" value="M20_dimer"/>
    <property type="match status" value="1"/>
</dbReference>
<keyword evidence="5" id="KW-0862">Zinc</keyword>
<dbReference type="InterPro" id="IPR011650">
    <property type="entry name" value="Peptidase_M20_dimer"/>
</dbReference>
<gene>
    <name evidence="8" type="ORF">LX32DRAFT_712877</name>
</gene>
<evidence type="ECO:0000313" key="8">
    <source>
        <dbReference type="EMBL" id="KAK2035134.1"/>
    </source>
</evidence>
<evidence type="ECO:0000256" key="6">
    <source>
        <dbReference type="SAM" id="MobiDB-lite"/>
    </source>
</evidence>
<accession>A0AAD9HW60</accession>
<evidence type="ECO:0000256" key="2">
    <source>
        <dbReference type="ARBA" id="ARBA00006247"/>
    </source>
</evidence>
<proteinExistence type="inferred from homology"/>
<evidence type="ECO:0000259" key="7">
    <source>
        <dbReference type="Pfam" id="PF07687"/>
    </source>
</evidence>
<keyword evidence="4" id="KW-0378">Hydrolase</keyword>
<dbReference type="InterPro" id="IPR036264">
    <property type="entry name" value="Bact_exopeptidase_dim_dom"/>
</dbReference>
<sequence>MQQKRARTDDLHISPYDAEIIDLHKSLVQIQSTTKTGNPDTDERNVQTFIEKWFKDMGKSNDLHINVERQEVTKGRDNLYIYAGKKKQTRVMMTSHVDTVPPHFDYRVEGDTIYGRGVNDDKGSVAAMMIAYRDLLVDKKVASEGDLSLLFVVGEEIGGEGMKEVSKLGLKWETVIFGEPTDNKLASGQIGGMVFNATAIGKTVHSGFPELGINAIERIRSVMNALHKALDDLPSNPKYGKNSLTIAQIQGGVADNAVPPSAWVSGSYRLTVKPSEVVKRLTSLINKEACPKTALKEDKPEEPCNSIKIEYPLQEDPLDIDHDVPGFETFGARFGSDISILEGEHKKYLYGPGSILSAHKPIESVTKQELIDAVSGYKKIVTYNLGDTTKQVENPDKSPKRRRQKAGLRDRRL</sequence>
<comment type="caution">
    <text evidence="8">The sequence shown here is derived from an EMBL/GenBank/DDBJ whole genome shotgun (WGS) entry which is preliminary data.</text>
</comment>
<comment type="similarity">
    <text evidence="2">Belongs to the peptidase M20A family.</text>
</comment>
<evidence type="ECO:0000313" key="9">
    <source>
        <dbReference type="Proteomes" id="UP001232148"/>
    </source>
</evidence>
<dbReference type="GO" id="GO:0046872">
    <property type="term" value="F:metal ion binding"/>
    <property type="evidence" value="ECO:0007669"/>
    <property type="project" value="UniProtKB-KW"/>
</dbReference>
<name>A0AAD9HW60_9PEZI</name>
<dbReference type="SUPFAM" id="SSF53187">
    <property type="entry name" value="Zn-dependent exopeptidases"/>
    <property type="match status" value="1"/>
</dbReference>
<dbReference type="GO" id="GO:0016787">
    <property type="term" value="F:hydrolase activity"/>
    <property type="evidence" value="ECO:0007669"/>
    <property type="project" value="UniProtKB-KW"/>
</dbReference>
<dbReference type="EMBL" id="MU842810">
    <property type="protein sequence ID" value="KAK2035134.1"/>
    <property type="molecule type" value="Genomic_DNA"/>
</dbReference>
<dbReference type="AlphaFoldDB" id="A0AAD9HW60"/>
<dbReference type="CDD" id="cd05652">
    <property type="entry name" value="M20_ArgE_DapE-like_fungal"/>
    <property type="match status" value="1"/>
</dbReference>
<evidence type="ECO:0000256" key="1">
    <source>
        <dbReference type="ARBA" id="ARBA00001947"/>
    </source>
</evidence>
<dbReference type="Gene3D" id="3.40.630.10">
    <property type="entry name" value="Zn peptidases"/>
    <property type="match status" value="1"/>
</dbReference>
<dbReference type="PANTHER" id="PTHR43808">
    <property type="entry name" value="ACETYLORNITHINE DEACETYLASE"/>
    <property type="match status" value="1"/>
</dbReference>
<evidence type="ECO:0000256" key="5">
    <source>
        <dbReference type="ARBA" id="ARBA00022833"/>
    </source>
</evidence>